<reference evidence="2 3" key="1">
    <citation type="submission" date="2020-09" db="EMBL/GenBank/DDBJ databases">
        <title>De no assembly of potato wild relative species, Solanum commersonii.</title>
        <authorList>
            <person name="Cho K."/>
        </authorList>
    </citation>
    <scope>NUCLEOTIDE SEQUENCE [LARGE SCALE GENOMIC DNA]</scope>
    <source>
        <strain evidence="2">LZ3.2</strain>
        <tissue evidence="2">Leaf</tissue>
    </source>
</reference>
<dbReference type="AlphaFoldDB" id="A0A9J5WL09"/>
<organism evidence="2 3">
    <name type="scientific">Solanum commersonii</name>
    <name type="common">Commerson's wild potato</name>
    <name type="synonym">Commerson's nightshade</name>
    <dbReference type="NCBI Taxonomy" id="4109"/>
    <lineage>
        <taxon>Eukaryota</taxon>
        <taxon>Viridiplantae</taxon>
        <taxon>Streptophyta</taxon>
        <taxon>Embryophyta</taxon>
        <taxon>Tracheophyta</taxon>
        <taxon>Spermatophyta</taxon>
        <taxon>Magnoliopsida</taxon>
        <taxon>eudicotyledons</taxon>
        <taxon>Gunneridae</taxon>
        <taxon>Pentapetalae</taxon>
        <taxon>asterids</taxon>
        <taxon>lamiids</taxon>
        <taxon>Solanales</taxon>
        <taxon>Solanaceae</taxon>
        <taxon>Solanoideae</taxon>
        <taxon>Solaneae</taxon>
        <taxon>Solanum</taxon>
    </lineage>
</organism>
<name>A0A9J5WL09_SOLCO</name>
<feature type="region of interest" description="Disordered" evidence="1">
    <location>
        <begin position="65"/>
        <end position="97"/>
    </location>
</feature>
<proteinExistence type="predicted"/>
<protein>
    <submittedName>
        <fullName evidence="2">Uncharacterized protein</fullName>
    </submittedName>
</protein>
<keyword evidence="3" id="KW-1185">Reference proteome</keyword>
<accession>A0A9J5WL09</accession>
<dbReference type="Proteomes" id="UP000824120">
    <property type="component" value="Chromosome 11"/>
</dbReference>
<evidence type="ECO:0000313" key="3">
    <source>
        <dbReference type="Proteomes" id="UP000824120"/>
    </source>
</evidence>
<gene>
    <name evidence="2" type="ORF">H5410_055708</name>
</gene>
<evidence type="ECO:0000256" key="1">
    <source>
        <dbReference type="SAM" id="MobiDB-lite"/>
    </source>
</evidence>
<comment type="caution">
    <text evidence="2">The sequence shown here is derived from an EMBL/GenBank/DDBJ whole genome shotgun (WGS) entry which is preliminary data.</text>
</comment>
<sequence>MTRGRSEAKTRSRVCSVFTTFLKGPLASHALKIQPNTNLLPSSSPLHLLRLKVLHSHCLQQASTTSNYSENQQQQQKYQTNSANKNNQTPLFLRPPVTTKTPNSIKFKINSELRQDCEQSESHANIFYFNGKSRRCRKKEKVRKIKRRDEVKLWGWRQL</sequence>
<evidence type="ECO:0000313" key="2">
    <source>
        <dbReference type="EMBL" id="KAG5575574.1"/>
    </source>
</evidence>
<feature type="compositionally biased region" description="Low complexity" evidence="1">
    <location>
        <begin position="65"/>
        <end position="82"/>
    </location>
</feature>
<dbReference type="EMBL" id="JACXVP010000011">
    <property type="protein sequence ID" value="KAG5575574.1"/>
    <property type="molecule type" value="Genomic_DNA"/>
</dbReference>